<gene>
    <name evidence="3" type="ORF">G3572_16250</name>
</gene>
<proteinExistence type="predicted"/>
<dbReference type="Gene3D" id="3.40.50.11980">
    <property type="match status" value="1"/>
</dbReference>
<sequence>MMTNLLFLMSLAVALFGYGATGSARSEPVALALAATLLALALMLRRPPVPRRPRRVERRGAILVDGSNIMHWKNDEPRLDTLKEVLRALREQGYEPGVVFDANAGYKLAGRYMDDGPLARALGLSEDQVLVVPKGEQADPFILRTARDLGIGVLSNDRFRDWAGDFPEVAQPGHVRRGGYRDGVLWLETAG</sequence>
<evidence type="ECO:0000259" key="2">
    <source>
        <dbReference type="Pfam" id="PF11977"/>
    </source>
</evidence>
<dbReference type="Proteomes" id="UP000481421">
    <property type="component" value="Unassembled WGS sequence"/>
</dbReference>
<feature type="domain" description="RNase NYN" evidence="2">
    <location>
        <begin position="61"/>
        <end position="168"/>
    </location>
</feature>
<keyword evidence="1" id="KW-0472">Membrane</keyword>
<dbReference type="EMBL" id="JAAIKE010000006">
    <property type="protein sequence ID" value="NEX47763.1"/>
    <property type="molecule type" value="Genomic_DNA"/>
</dbReference>
<evidence type="ECO:0000256" key="1">
    <source>
        <dbReference type="SAM" id="Phobius"/>
    </source>
</evidence>
<dbReference type="InterPro" id="IPR021869">
    <property type="entry name" value="RNase_Zc3h12_NYN"/>
</dbReference>
<keyword evidence="1" id="KW-1133">Transmembrane helix</keyword>
<reference evidence="3 4" key="1">
    <citation type="submission" date="2020-02" db="EMBL/GenBank/DDBJ databases">
        <title>Rhodobacter algicola sp. nov., isolated from microalga culture.</title>
        <authorList>
            <person name="Park C.-Y."/>
        </authorList>
    </citation>
    <scope>NUCLEOTIDE SEQUENCE [LARGE SCALE GENOMIC DNA]</scope>
    <source>
        <strain evidence="3 4">ETT8</strain>
    </source>
</reference>
<evidence type="ECO:0000313" key="4">
    <source>
        <dbReference type="Proteomes" id="UP000481421"/>
    </source>
</evidence>
<protein>
    <recommendedName>
        <fullName evidence="2">RNase NYN domain-containing protein</fullName>
    </recommendedName>
</protein>
<dbReference type="Pfam" id="PF11977">
    <property type="entry name" value="RNase_Zc3h12a"/>
    <property type="match status" value="1"/>
</dbReference>
<keyword evidence="4" id="KW-1185">Reference proteome</keyword>
<name>A0A6B3RR48_9RHOB</name>
<keyword evidence="1" id="KW-0812">Transmembrane</keyword>
<dbReference type="AlphaFoldDB" id="A0A6B3RR48"/>
<accession>A0A6B3RR48</accession>
<feature type="transmembrane region" description="Helical" evidence="1">
    <location>
        <begin position="29"/>
        <end position="45"/>
    </location>
</feature>
<evidence type="ECO:0000313" key="3">
    <source>
        <dbReference type="EMBL" id="NEX47763.1"/>
    </source>
</evidence>
<comment type="caution">
    <text evidence="3">The sequence shown here is derived from an EMBL/GenBank/DDBJ whole genome shotgun (WGS) entry which is preliminary data.</text>
</comment>
<organism evidence="3 4">
    <name type="scientific">Pseudotabrizicola algicola</name>
    <dbReference type="NCBI Taxonomy" id="2709381"/>
    <lineage>
        <taxon>Bacteria</taxon>
        <taxon>Pseudomonadati</taxon>
        <taxon>Pseudomonadota</taxon>
        <taxon>Alphaproteobacteria</taxon>
        <taxon>Rhodobacterales</taxon>
        <taxon>Paracoccaceae</taxon>
        <taxon>Pseudotabrizicola</taxon>
    </lineage>
</organism>